<protein>
    <submittedName>
        <fullName evidence="1">Uncharacterized protein</fullName>
    </submittedName>
</protein>
<organism evidence="1 2">
    <name type="scientific">Pelagerythrobacter marensis</name>
    <dbReference type="NCBI Taxonomy" id="543877"/>
    <lineage>
        <taxon>Bacteria</taxon>
        <taxon>Pseudomonadati</taxon>
        <taxon>Pseudomonadota</taxon>
        <taxon>Alphaproteobacteria</taxon>
        <taxon>Sphingomonadales</taxon>
        <taxon>Erythrobacteraceae</taxon>
        <taxon>Pelagerythrobacter</taxon>
    </lineage>
</organism>
<proteinExistence type="predicted"/>
<keyword evidence="2" id="KW-1185">Reference proteome</keyword>
<evidence type="ECO:0000313" key="1">
    <source>
        <dbReference type="EMBL" id="WWA46725.1"/>
    </source>
</evidence>
<dbReference type="RefSeq" id="WP_338445622.1">
    <property type="nucleotide sequence ID" value="NZ_CP144918.1"/>
</dbReference>
<evidence type="ECO:0000313" key="2">
    <source>
        <dbReference type="Proteomes" id="UP001335183"/>
    </source>
</evidence>
<reference evidence="1 2" key="1">
    <citation type="submission" date="2024-02" db="EMBL/GenBank/DDBJ databases">
        <title>The whole genome sequence of five bacterial samples isolated from Abu Dhabi Sabkha-shore region.</title>
        <authorList>
            <person name="Sudalaimuthuasari N."/>
            <person name="Sarfraz B."/>
            <person name="Tuyisabe J.D."/>
            <person name="Mugisha Ntwali L.D.M."/>
            <person name="Ali A.I.A.A."/>
            <person name="Almansoori S.Z.A."/>
            <person name="Alajami H.S.A."/>
            <person name="Almeqbaali A.A.S."/>
            <person name="Kundu B."/>
            <person name="Saeed E.E."/>
            <person name="Sukumarinath V."/>
            <person name="Mishra A.K."/>
            <person name="Hazzouri K.M."/>
            <person name="Almaskari R."/>
            <person name="Sharma A.K."/>
            <person name="Amiri K.M.A."/>
        </authorList>
    </citation>
    <scope>NUCLEOTIDE SEQUENCE [LARGE SCALE GENOMIC DNA]</scope>
    <source>
        <strain evidence="2">kcgeb_sd</strain>
    </source>
</reference>
<dbReference type="EMBL" id="CP144918">
    <property type="protein sequence ID" value="WWA46725.1"/>
    <property type="molecule type" value="Genomic_DNA"/>
</dbReference>
<gene>
    <name evidence="1" type="ORF">V5F89_10615</name>
</gene>
<name>A0ABZ2D8Q8_9SPHN</name>
<accession>A0ABZ2D8Q8</accession>
<dbReference type="Proteomes" id="UP001335183">
    <property type="component" value="Chromosome"/>
</dbReference>
<sequence length="323" mass="34520">MQVDRSICALRGDRVAQRRAQSAVEAATGGWRASPPVAAALDELAPYGEGAALGDCPRLQALVRDPAGAGGFVGTLIAPMVQALGRQWLAQVPFRHQVAEGMTTLQLARAGRATLSLVRYEPAARPRPAVTVGFADGERHEICLTGAASARRVSVKGTHGDTVDLAFAPLALFPGRRLRFAARRATKLVDGAHGGLVLLRLARQARRPLPSLEYRLADGVLVHRAAGDARESRAELMLALLGRMERRDAARAIEAVLRRGSDSLRWQALREYLALDSGAGFDALSRIADNAADPLASAADALRRDLLDRYPQLRSARAAPCPA</sequence>